<feature type="compositionally biased region" description="Low complexity" evidence="1">
    <location>
        <begin position="214"/>
        <end position="228"/>
    </location>
</feature>
<keyword evidence="2" id="KW-1133">Transmembrane helix</keyword>
<sequence>MAPNDPTPTADNDRPTTKTTTKSRLADARAWWTEAWDEDGILHQLWEDLRRAPDAGWHGMANWIKAVSAVAVFSFVVLLFSGAVDVLLDAVHHILTAVPNVQVGNNTSTGVWATIDNPARTYIAAHSAGLPISASTAYTLWQVTGLFSLIAGFITRSNGVRLTWAAWGCAGVAMVWTTTPDTSRTVATAIAVLAWTFASAFALRGLNLRPRVFPSTPAPRRSPSSPRSTFPPSPTTPARTTSASWVADPVAPPGHRHRRPHPGGRLPVTRAGRPARPARAPLTNTVSGARHVLPTDDWRRSPVLIPRPRRRIGRPRPSRPGPRYPQRPDRLPGTWSR</sequence>
<comment type="caution">
    <text evidence="3">The sequence shown here is derived from an EMBL/GenBank/DDBJ whole genome shotgun (WGS) entry which is preliminary data.</text>
</comment>
<feature type="transmembrane region" description="Helical" evidence="2">
    <location>
        <begin position="138"/>
        <end position="155"/>
    </location>
</feature>
<evidence type="ECO:0000256" key="2">
    <source>
        <dbReference type="SAM" id="Phobius"/>
    </source>
</evidence>
<feature type="transmembrane region" description="Helical" evidence="2">
    <location>
        <begin position="162"/>
        <end position="179"/>
    </location>
</feature>
<organism evidence="3 4">
    <name type="scientific">Streptomyces mirabilis</name>
    <dbReference type="NCBI Taxonomy" id="68239"/>
    <lineage>
        <taxon>Bacteria</taxon>
        <taxon>Bacillati</taxon>
        <taxon>Actinomycetota</taxon>
        <taxon>Actinomycetes</taxon>
        <taxon>Kitasatosporales</taxon>
        <taxon>Streptomycetaceae</taxon>
        <taxon>Streptomyces</taxon>
    </lineage>
</organism>
<dbReference type="EMBL" id="JARAKF010000003">
    <property type="protein sequence ID" value="MDU9001243.1"/>
    <property type="molecule type" value="Genomic_DNA"/>
</dbReference>
<geneLocation type="plasmid" evidence="3">
    <name>unnamed1</name>
</geneLocation>
<dbReference type="Proteomes" id="UP001257627">
    <property type="component" value="Unassembled WGS sequence"/>
</dbReference>
<accession>A0ABU3V561</accession>
<protein>
    <submittedName>
        <fullName evidence="3">Uncharacterized protein</fullName>
    </submittedName>
</protein>
<keyword evidence="3" id="KW-0614">Plasmid</keyword>
<feature type="region of interest" description="Disordered" evidence="1">
    <location>
        <begin position="214"/>
        <end position="337"/>
    </location>
</feature>
<feature type="compositionally biased region" description="Basic residues" evidence="1">
    <location>
        <begin position="307"/>
        <end position="317"/>
    </location>
</feature>
<proteinExistence type="predicted"/>
<keyword evidence="4" id="KW-1185">Reference proteome</keyword>
<evidence type="ECO:0000313" key="3">
    <source>
        <dbReference type="EMBL" id="MDU9001243.1"/>
    </source>
</evidence>
<feature type="transmembrane region" description="Helical" evidence="2">
    <location>
        <begin position="185"/>
        <end position="203"/>
    </location>
</feature>
<feature type="transmembrane region" description="Helical" evidence="2">
    <location>
        <begin position="66"/>
        <end position="88"/>
    </location>
</feature>
<keyword evidence="2" id="KW-0812">Transmembrane</keyword>
<feature type="compositionally biased region" description="Low complexity" evidence="1">
    <location>
        <begin position="270"/>
        <end position="281"/>
    </location>
</feature>
<reference evidence="3 4" key="1">
    <citation type="submission" date="2023-02" db="EMBL/GenBank/DDBJ databases">
        <authorList>
            <person name="Maleckis M."/>
        </authorList>
    </citation>
    <scope>NUCLEOTIDE SEQUENCE [LARGE SCALE GENOMIC DNA]</scope>
    <source>
        <strain evidence="3 4">P8-A2</strain>
        <plasmid evidence="3">unnamed1</plasmid>
    </source>
</reference>
<dbReference type="RefSeq" id="WP_266944031.1">
    <property type="nucleotide sequence ID" value="NZ_JAPEMK010000002.1"/>
</dbReference>
<gene>
    <name evidence="3" type="ORF">PU648_55165</name>
</gene>
<evidence type="ECO:0000313" key="4">
    <source>
        <dbReference type="Proteomes" id="UP001257627"/>
    </source>
</evidence>
<feature type="region of interest" description="Disordered" evidence="1">
    <location>
        <begin position="1"/>
        <end position="23"/>
    </location>
</feature>
<name>A0ABU3V561_9ACTN</name>
<evidence type="ECO:0000256" key="1">
    <source>
        <dbReference type="SAM" id="MobiDB-lite"/>
    </source>
</evidence>
<keyword evidence="2" id="KW-0472">Membrane</keyword>